<accession>A0ACA9P3W2</accession>
<feature type="non-terminal residue" evidence="1">
    <location>
        <position position="107"/>
    </location>
</feature>
<dbReference type="EMBL" id="CAJVPM010035775">
    <property type="protein sequence ID" value="CAG8690953.1"/>
    <property type="molecule type" value="Genomic_DNA"/>
</dbReference>
<evidence type="ECO:0000313" key="1">
    <source>
        <dbReference type="EMBL" id="CAG8690953.1"/>
    </source>
</evidence>
<name>A0ACA9P3W2_9GLOM</name>
<comment type="caution">
    <text evidence="1">The sequence shown here is derived from an EMBL/GenBank/DDBJ whole genome shotgun (WGS) entry which is preliminary data.</text>
</comment>
<evidence type="ECO:0000313" key="2">
    <source>
        <dbReference type="Proteomes" id="UP000789860"/>
    </source>
</evidence>
<reference evidence="1" key="1">
    <citation type="submission" date="2021-06" db="EMBL/GenBank/DDBJ databases">
        <authorList>
            <person name="Kallberg Y."/>
            <person name="Tangrot J."/>
            <person name="Rosling A."/>
        </authorList>
    </citation>
    <scope>NUCLEOTIDE SEQUENCE</scope>
    <source>
        <strain evidence="1">AU212A</strain>
    </source>
</reference>
<protein>
    <submittedName>
        <fullName evidence="1">1254_t:CDS:1</fullName>
    </submittedName>
</protein>
<gene>
    <name evidence="1" type="ORF">SCALOS_LOCUS10128</name>
</gene>
<sequence>KGDEEDYINLLKTSLINDTKQSFPQDLLGKKFSNETFKEFKDVVNSVIKDLVINEESNSYRKMPPNVLSLGFKKVITKDFNYGAMVEYENSCTDYIRRLPALKSFIL</sequence>
<keyword evidence="2" id="KW-1185">Reference proteome</keyword>
<proteinExistence type="predicted"/>
<feature type="non-terminal residue" evidence="1">
    <location>
        <position position="1"/>
    </location>
</feature>
<dbReference type="Proteomes" id="UP000789860">
    <property type="component" value="Unassembled WGS sequence"/>
</dbReference>
<organism evidence="1 2">
    <name type="scientific">Scutellospora calospora</name>
    <dbReference type="NCBI Taxonomy" id="85575"/>
    <lineage>
        <taxon>Eukaryota</taxon>
        <taxon>Fungi</taxon>
        <taxon>Fungi incertae sedis</taxon>
        <taxon>Mucoromycota</taxon>
        <taxon>Glomeromycotina</taxon>
        <taxon>Glomeromycetes</taxon>
        <taxon>Diversisporales</taxon>
        <taxon>Gigasporaceae</taxon>
        <taxon>Scutellospora</taxon>
    </lineage>
</organism>